<dbReference type="Proteomes" id="UP000467635">
    <property type="component" value="Unassembled WGS sequence"/>
</dbReference>
<organism evidence="5 6">
    <name type="scientific">Ligilactobacillus salivarius</name>
    <dbReference type="NCBI Taxonomy" id="1624"/>
    <lineage>
        <taxon>Bacteria</taxon>
        <taxon>Bacillati</taxon>
        <taxon>Bacillota</taxon>
        <taxon>Bacilli</taxon>
        <taxon>Lactobacillales</taxon>
        <taxon>Lactobacillaceae</taxon>
        <taxon>Ligilactobacillus</taxon>
    </lineage>
</organism>
<reference evidence="5 6" key="1">
    <citation type="submission" date="2018-05" db="EMBL/GenBank/DDBJ databases">
        <title>Lactobacillus salivarius genome sequencing and assembly.</title>
        <authorList>
            <person name="Audisio C."/>
            <person name="Albarracin L."/>
            <person name="Torres M.J."/>
            <person name="Hebert E.M."/>
            <person name="Saavedra L."/>
        </authorList>
    </citation>
    <scope>NUCLEOTIDE SEQUENCE [LARGE SCALE GENOMIC DNA]</scope>
    <source>
        <strain evidence="5 6">A3iob</strain>
    </source>
</reference>
<protein>
    <submittedName>
        <fullName evidence="5">Uncharacterized protein</fullName>
    </submittedName>
</protein>
<evidence type="ECO:0000313" key="2">
    <source>
        <dbReference type="EMBL" id="MSE08617.1"/>
    </source>
</evidence>
<dbReference type="EMBL" id="WKKX01000352">
    <property type="protein sequence ID" value="MSE08617.1"/>
    <property type="molecule type" value="Genomic_DNA"/>
</dbReference>
<dbReference type="Proteomes" id="UP000471300">
    <property type="component" value="Unassembled WGS sequence"/>
</dbReference>
<evidence type="ECO:0000313" key="7">
    <source>
        <dbReference type="Proteomes" id="UP000437575"/>
    </source>
</evidence>
<evidence type="ECO:0000313" key="3">
    <source>
        <dbReference type="EMBL" id="MYY72330.1"/>
    </source>
</evidence>
<dbReference type="AlphaFoldDB" id="A0A2U2M819"/>
<sequence length="50" mass="5998">MHHQNSLVLINCDNNTIIFRIFQLNNLVDNIDSFYNLIDKYIRGCVNNWK</sequence>
<gene>
    <name evidence="5" type="ORF">DB362_03320</name>
    <name evidence="4" type="ORF">FYL06_03135</name>
    <name evidence="3" type="ORF">FYL10_01295</name>
    <name evidence="2" type="ORF">GKC33_07850</name>
    <name evidence="1" type="ORF">GKC34_08870</name>
</gene>
<evidence type="ECO:0000313" key="5">
    <source>
        <dbReference type="EMBL" id="PWG52956.1"/>
    </source>
</evidence>
<name>A0A2U2M819_9LACO</name>
<dbReference type="Proteomes" id="UP000245607">
    <property type="component" value="Unassembled WGS sequence"/>
</dbReference>
<evidence type="ECO:0000313" key="9">
    <source>
        <dbReference type="Proteomes" id="UP000470980"/>
    </source>
</evidence>
<proteinExistence type="predicted"/>
<dbReference type="Proteomes" id="UP000437575">
    <property type="component" value="Unassembled WGS sequence"/>
</dbReference>
<dbReference type="EMBL" id="WKKZ01000478">
    <property type="protein sequence ID" value="MSE05907.1"/>
    <property type="molecule type" value="Genomic_DNA"/>
</dbReference>
<dbReference type="EMBL" id="VSTU01000002">
    <property type="protein sequence ID" value="MYZ65954.1"/>
    <property type="molecule type" value="Genomic_DNA"/>
</dbReference>
<dbReference type="EMBL" id="QFAS01000005">
    <property type="protein sequence ID" value="PWG52956.1"/>
    <property type="molecule type" value="Genomic_DNA"/>
</dbReference>
<reference evidence="9 10" key="3">
    <citation type="journal article" date="2020" name="Food Funct.">
        <title>Screening of Lactobacillus salivarius strains from the feces of Chinese populations and the evaluation of their effects against intestinal inflammation in mice.</title>
        <authorList>
            <person name="Zhai Q."/>
            <person name="Shen X."/>
            <person name="Cen S."/>
            <person name="Zhang C."/>
            <person name="Tian F."/>
            <person name="Zhao J."/>
            <person name="Zhang H."/>
            <person name="Xue Y."/>
            <person name="Chen W."/>
        </authorList>
    </citation>
    <scope>NUCLEOTIDE SEQUENCE [LARGE SCALE GENOMIC DNA]</scope>
    <source>
        <strain evidence="4 10">FZJTZ28M4.scaf</strain>
        <strain evidence="3 9">FZJTZ9M6.scaf</strain>
    </source>
</reference>
<evidence type="ECO:0000313" key="8">
    <source>
        <dbReference type="Proteomes" id="UP000467635"/>
    </source>
</evidence>
<evidence type="ECO:0000313" key="1">
    <source>
        <dbReference type="EMBL" id="MSE05907.1"/>
    </source>
</evidence>
<accession>A0A2U2M819</accession>
<dbReference type="EMBL" id="VSTR01000001">
    <property type="protein sequence ID" value="MYY72330.1"/>
    <property type="molecule type" value="Genomic_DNA"/>
</dbReference>
<comment type="caution">
    <text evidence="5">The sequence shown here is derived from an EMBL/GenBank/DDBJ whole genome shotgun (WGS) entry which is preliminary data.</text>
</comment>
<reference evidence="7 8" key="2">
    <citation type="submission" date="2019-11" db="EMBL/GenBank/DDBJ databases">
        <title>Draft Genome Sequence of Plant Growth-Promoting Rhizosphere-Associated Bacteria.</title>
        <authorList>
            <person name="Vasilyev I.Y."/>
            <person name="Radchenko V."/>
            <person name="Ilnitskaya E.V."/>
        </authorList>
    </citation>
    <scope>NUCLEOTIDE SEQUENCE [LARGE SCALE GENOMIC DNA]</scope>
    <source>
        <strain evidence="2 8">VRA_01-1sq_f</strain>
        <strain evidence="1 7">VRA_1sq_f</strain>
    </source>
</reference>
<evidence type="ECO:0000313" key="6">
    <source>
        <dbReference type="Proteomes" id="UP000245607"/>
    </source>
</evidence>
<evidence type="ECO:0000313" key="4">
    <source>
        <dbReference type="EMBL" id="MYZ65954.1"/>
    </source>
</evidence>
<evidence type="ECO:0000313" key="10">
    <source>
        <dbReference type="Proteomes" id="UP000471300"/>
    </source>
</evidence>
<dbReference type="Proteomes" id="UP000470980">
    <property type="component" value="Unassembled WGS sequence"/>
</dbReference>